<comment type="caution">
    <text evidence="2">The sequence shown here is derived from an EMBL/GenBank/DDBJ whole genome shotgun (WGS) entry which is preliminary data.</text>
</comment>
<name>X1H594_9ZZZZ</name>
<organism evidence="2">
    <name type="scientific">marine sediment metagenome</name>
    <dbReference type="NCBI Taxonomy" id="412755"/>
    <lineage>
        <taxon>unclassified sequences</taxon>
        <taxon>metagenomes</taxon>
        <taxon>ecological metagenomes</taxon>
    </lineage>
</organism>
<protein>
    <recommendedName>
        <fullName evidence="1">Integrase catalytic domain-containing protein</fullName>
    </recommendedName>
</protein>
<feature type="domain" description="Integrase catalytic" evidence="1">
    <location>
        <begin position="1"/>
        <end position="72"/>
    </location>
</feature>
<gene>
    <name evidence="2" type="ORF">S03H2_52253</name>
</gene>
<proteinExistence type="predicted"/>
<dbReference type="AlphaFoldDB" id="X1H594"/>
<dbReference type="InterPro" id="IPR012337">
    <property type="entry name" value="RNaseH-like_sf"/>
</dbReference>
<dbReference type="EMBL" id="BARU01033192">
    <property type="protein sequence ID" value="GAH64562.1"/>
    <property type="molecule type" value="Genomic_DNA"/>
</dbReference>
<dbReference type="PROSITE" id="PS50994">
    <property type="entry name" value="INTEGRASE"/>
    <property type="match status" value="1"/>
</dbReference>
<evidence type="ECO:0000259" key="1">
    <source>
        <dbReference type="PROSITE" id="PS50994"/>
    </source>
</evidence>
<dbReference type="GO" id="GO:0015074">
    <property type="term" value="P:DNA integration"/>
    <property type="evidence" value="ECO:0007669"/>
    <property type="project" value="InterPro"/>
</dbReference>
<dbReference type="InterPro" id="IPR001584">
    <property type="entry name" value="Integrase_cat-core"/>
</dbReference>
<dbReference type="PANTHER" id="PTHR47515">
    <property type="entry name" value="LOW CALCIUM RESPONSE LOCUS PROTEIN T"/>
    <property type="match status" value="1"/>
</dbReference>
<dbReference type="InterPro" id="IPR036397">
    <property type="entry name" value="RNaseH_sf"/>
</dbReference>
<sequence>MKTLFIEPGSPWENGYLESFNGKLRDELLNVEIFDTLLEAQVLVERWRRHYNVVRPHNSLDYRPPAPEARHPWAPVLATLGPPPRAA</sequence>
<evidence type="ECO:0000313" key="2">
    <source>
        <dbReference type="EMBL" id="GAH64562.1"/>
    </source>
</evidence>
<dbReference type="Pfam" id="PF13683">
    <property type="entry name" value="rve_3"/>
    <property type="match status" value="1"/>
</dbReference>
<dbReference type="Gene3D" id="3.30.420.10">
    <property type="entry name" value="Ribonuclease H-like superfamily/Ribonuclease H"/>
    <property type="match status" value="1"/>
</dbReference>
<dbReference type="PANTHER" id="PTHR47515:SF1">
    <property type="entry name" value="BLR2054 PROTEIN"/>
    <property type="match status" value="1"/>
</dbReference>
<accession>X1H594</accession>
<reference evidence="2" key="1">
    <citation type="journal article" date="2014" name="Front. Microbiol.">
        <title>High frequency of phylogenetically diverse reductive dehalogenase-homologous genes in deep subseafloor sedimentary metagenomes.</title>
        <authorList>
            <person name="Kawai M."/>
            <person name="Futagami T."/>
            <person name="Toyoda A."/>
            <person name="Takaki Y."/>
            <person name="Nishi S."/>
            <person name="Hori S."/>
            <person name="Arai W."/>
            <person name="Tsubouchi T."/>
            <person name="Morono Y."/>
            <person name="Uchiyama I."/>
            <person name="Ito T."/>
            <person name="Fujiyama A."/>
            <person name="Inagaki F."/>
            <person name="Takami H."/>
        </authorList>
    </citation>
    <scope>NUCLEOTIDE SEQUENCE</scope>
    <source>
        <strain evidence="2">Expedition CK06-06</strain>
    </source>
</reference>
<dbReference type="GO" id="GO:0003676">
    <property type="term" value="F:nucleic acid binding"/>
    <property type="evidence" value="ECO:0007669"/>
    <property type="project" value="InterPro"/>
</dbReference>
<dbReference type="SUPFAM" id="SSF53098">
    <property type="entry name" value="Ribonuclease H-like"/>
    <property type="match status" value="1"/>
</dbReference>